<evidence type="ECO:0000313" key="3">
    <source>
        <dbReference type="EMBL" id="MFC6087383.1"/>
    </source>
</evidence>
<dbReference type="Gene3D" id="2.70.70.10">
    <property type="entry name" value="Glucose Permease (Domain IIA)"/>
    <property type="match status" value="1"/>
</dbReference>
<dbReference type="Pfam" id="PF01551">
    <property type="entry name" value="Peptidase_M23"/>
    <property type="match status" value="1"/>
</dbReference>
<keyword evidence="3" id="KW-0378">Hydrolase</keyword>
<dbReference type="Proteomes" id="UP001596137">
    <property type="component" value="Unassembled WGS sequence"/>
</dbReference>
<evidence type="ECO:0000313" key="4">
    <source>
        <dbReference type="Proteomes" id="UP001596137"/>
    </source>
</evidence>
<keyword evidence="1" id="KW-0732">Signal</keyword>
<evidence type="ECO:0000256" key="1">
    <source>
        <dbReference type="SAM" id="SignalP"/>
    </source>
</evidence>
<feature type="chain" id="PRO_5047147070" evidence="1">
    <location>
        <begin position="30"/>
        <end position="281"/>
    </location>
</feature>
<feature type="signal peptide" evidence="1">
    <location>
        <begin position="1"/>
        <end position="29"/>
    </location>
</feature>
<proteinExistence type="predicted"/>
<comment type="caution">
    <text evidence="3">The sequence shown here is derived from an EMBL/GenBank/DDBJ whole genome shotgun (WGS) entry which is preliminary data.</text>
</comment>
<dbReference type="EC" id="3.4.24.-" evidence="3"/>
<accession>A0ABW1NW57</accession>
<gene>
    <name evidence="3" type="ORF">ACFP1K_39880</name>
</gene>
<reference evidence="4" key="1">
    <citation type="journal article" date="2019" name="Int. J. Syst. Evol. Microbiol.">
        <title>The Global Catalogue of Microorganisms (GCM) 10K type strain sequencing project: providing services to taxonomists for standard genome sequencing and annotation.</title>
        <authorList>
            <consortium name="The Broad Institute Genomics Platform"/>
            <consortium name="The Broad Institute Genome Sequencing Center for Infectious Disease"/>
            <person name="Wu L."/>
            <person name="Ma J."/>
        </authorList>
    </citation>
    <scope>NUCLEOTIDE SEQUENCE [LARGE SCALE GENOMIC DNA]</scope>
    <source>
        <strain evidence="4">JCM 30346</strain>
    </source>
</reference>
<dbReference type="GO" id="GO:0016787">
    <property type="term" value="F:hydrolase activity"/>
    <property type="evidence" value="ECO:0007669"/>
    <property type="project" value="UniProtKB-KW"/>
</dbReference>
<dbReference type="InterPro" id="IPR011055">
    <property type="entry name" value="Dup_hybrid_motif"/>
</dbReference>
<dbReference type="CDD" id="cd12797">
    <property type="entry name" value="M23_peptidase"/>
    <property type="match status" value="1"/>
</dbReference>
<dbReference type="SUPFAM" id="SSF51261">
    <property type="entry name" value="Duplicated hybrid motif"/>
    <property type="match status" value="1"/>
</dbReference>
<feature type="domain" description="M23ase beta-sheet core" evidence="2">
    <location>
        <begin position="69"/>
        <end position="140"/>
    </location>
</feature>
<dbReference type="RefSeq" id="WP_380763577.1">
    <property type="nucleotide sequence ID" value="NZ_JBHSRF010000135.1"/>
</dbReference>
<protein>
    <submittedName>
        <fullName evidence="3">M23 family metallopeptidase</fullName>
        <ecNumber evidence="3">3.4.24.-</ecNumber>
    </submittedName>
</protein>
<dbReference type="PANTHER" id="PTHR21666">
    <property type="entry name" value="PEPTIDASE-RELATED"/>
    <property type="match status" value="1"/>
</dbReference>
<keyword evidence="4" id="KW-1185">Reference proteome</keyword>
<sequence length="281" mass="30419">MKSLRSLALIMSALLAPLFFVPAAAGASAAGPRPDFRLPFQCNKSVSLTTYVGHNPDDKKIDMFPAGQQAGTPIVASADGYIHELFNPGGLEIRHGGGWFTVYLHMTGRRGVGPVSRGDIIGYMGNVGTGVAHLHYEQLYNPNSESDGDNQHIVNPVIQGQYISMDPNRPFSMVSTNCGGSAPPTPAKYWVDTFADAPGYSYPGGPRTGTLFAGLNYVYCKRWGPNVQVGSSFNHWWLRTDLDTGNPWQNQWVSAYYLSRWGNDVAKDNSGVVIADCPAGT</sequence>
<dbReference type="PANTHER" id="PTHR21666:SF270">
    <property type="entry name" value="MUREIN HYDROLASE ACTIVATOR ENVC"/>
    <property type="match status" value="1"/>
</dbReference>
<dbReference type="InterPro" id="IPR050570">
    <property type="entry name" value="Cell_wall_metabolism_enzyme"/>
</dbReference>
<organism evidence="3 4">
    <name type="scientific">Sphaerisporangium aureirubrum</name>
    <dbReference type="NCBI Taxonomy" id="1544736"/>
    <lineage>
        <taxon>Bacteria</taxon>
        <taxon>Bacillati</taxon>
        <taxon>Actinomycetota</taxon>
        <taxon>Actinomycetes</taxon>
        <taxon>Streptosporangiales</taxon>
        <taxon>Streptosporangiaceae</taxon>
        <taxon>Sphaerisporangium</taxon>
    </lineage>
</organism>
<evidence type="ECO:0000259" key="2">
    <source>
        <dbReference type="Pfam" id="PF01551"/>
    </source>
</evidence>
<name>A0ABW1NW57_9ACTN</name>
<dbReference type="InterPro" id="IPR016047">
    <property type="entry name" value="M23ase_b-sheet_dom"/>
</dbReference>
<dbReference type="EMBL" id="JBHSRF010000135">
    <property type="protein sequence ID" value="MFC6087383.1"/>
    <property type="molecule type" value="Genomic_DNA"/>
</dbReference>